<dbReference type="Pfam" id="PF17905">
    <property type="entry name" value="KH_GLD-3_4th"/>
    <property type="match status" value="1"/>
</dbReference>
<protein>
    <submittedName>
        <fullName evidence="4">KH_10 domain-containing protein</fullName>
    </submittedName>
</protein>
<dbReference type="WBParaSite" id="ACAC_0001037701-mRNA-1">
    <property type="protein sequence ID" value="ACAC_0001037701-mRNA-1"/>
    <property type="gene ID" value="ACAC_0001037701"/>
</dbReference>
<reference evidence="4" key="2">
    <citation type="submission" date="2016-04" db="UniProtKB">
        <authorList>
            <consortium name="WormBaseParasite"/>
        </authorList>
    </citation>
    <scope>IDENTIFICATION</scope>
</reference>
<accession>A0A0K0DGX4</accession>
<feature type="region of interest" description="Disordered" evidence="1">
    <location>
        <begin position="349"/>
        <end position="381"/>
    </location>
</feature>
<feature type="compositionally biased region" description="Polar residues" evidence="1">
    <location>
        <begin position="349"/>
        <end position="360"/>
    </location>
</feature>
<evidence type="ECO:0000256" key="1">
    <source>
        <dbReference type="SAM" id="MobiDB-lite"/>
    </source>
</evidence>
<sequence>MSIDDNRRKRLINELKRRTDIEHYRGRSIKPAGLHQKFCPVVLMFAVSEKLRDDVAIVGLNQWLEKRTQDGSFNFPNILIQALPHSMSESFKVSFSTHMEVPAAQRSHLVGTPDGAQLLVISRFTKALLHFPSQSEELPQTLFFFFTGQPEAILKARRFVQGLLPMQLCFHAGNEDLRAKIEDKVNRIVKFYDELLRVSVSVVPSDLESVTVLPGDQTRHYISLRTSEYNVGALYAVMRRVLKHGDDIPMVTPTDYAEMLPLVPDLIKHACEVNFRCRLEPCSLVLPPLPSILTPTVTSLSHSLEGNIPNHADASVQLVGSVESPIVLHENFSSASSSRRKCMETSIDTKSSACQNTPENGASFRPVGAANRSRHSSPQNYSYEKYNSRYINKEHTTQGKDLLQLARPRNNYGERRVRQKDDTIIYVSILTLVIAGLRPLFQGNSSRSNRSGPNPYSKHHLALRCRSEVQNQRPRNPKVELQRRVRNGQFVEGQQEFCRRPSRRMDVMDLIKLASAEDSDRRRGSIEDNSCIVDSGDTHGGNTIVE</sequence>
<feature type="region of interest" description="Disordered" evidence="1">
    <location>
        <begin position="518"/>
        <end position="546"/>
    </location>
</feature>
<evidence type="ECO:0000313" key="4">
    <source>
        <dbReference type="WBParaSite" id="ACAC_0001037701-mRNA-1"/>
    </source>
</evidence>
<evidence type="ECO:0000313" key="3">
    <source>
        <dbReference type="Proteomes" id="UP000035642"/>
    </source>
</evidence>
<organism evidence="3 4">
    <name type="scientific">Angiostrongylus cantonensis</name>
    <name type="common">Rat lungworm</name>
    <dbReference type="NCBI Taxonomy" id="6313"/>
    <lineage>
        <taxon>Eukaryota</taxon>
        <taxon>Metazoa</taxon>
        <taxon>Ecdysozoa</taxon>
        <taxon>Nematoda</taxon>
        <taxon>Chromadorea</taxon>
        <taxon>Rhabditida</taxon>
        <taxon>Rhabditina</taxon>
        <taxon>Rhabditomorpha</taxon>
        <taxon>Strongyloidea</taxon>
        <taxon>Metastrongylidae</taxon>
        <taxon>Angiostrongylus</taxon>
    </lineage>
</organism>
<keyword evidence="3" id="KW-1185">Reference proteome</keyword>
<dbReference type="Proteomes" id="UP000035642">
    <property type="component" value="Unassembled WGS sequence"/>
</dbReference>
<dbReference type="Gene3D" id="3.30.310.270">
    <property type="match status" value="1"/>
</dbReference>
<dbReference type="InterPro" id="IPR041194">
    <property type="entry name" value="GLD-3-like_KH5"/>
</dbReference>
<dbReference type="AlphaFoldDB" id="A0A0K0DGX4"/>
<feature type="domain" description="Defective in germ line development protein 3-like KH5" evidence="2">
    <location>
        <begin position="163"/>
        <end position="243"/>
    </location>
</feature>
<name>A0A0K0DGX4_ANGCA</name>
<reference evidence="3" key="1">
    <citation type="submission" date="2012-09" db="EMBL/GenBank/DDBJ databases">
        <authorList>
            <person name="Martin A.A."/>
        </authorList>
    </citation>
    <scope>NUCLEOTIDE SEQUENCE</scope>
</reference>
<proteinExistence type="predicted"/>
<evidence type="ECO:0000259" key="2">
    <source>
        <dbReference type="Pfam" id="PF17905"/>
    </source>
</evidence>
<dbReference type="STRING" id="6313.A0A0K0DGX4"/>